<dbReference type="Proteomes" id="UP000233618">
    <property type="component" value="Unassembled WGS sequence"/>
</dbReference>
<evidence type="ECO:0000259" key="5">
    <source>
        <dbReference type="Pfam" id="PF01103"/>
    </source>
</evidence>
<evidence type="ECO:0000256" key="4">
    <source>
        <dbReference type="ARBA" id="ARBA00023136"/>
    </source>
</evidence>
<reference evidence="7 8" key="1">
    <citation type="journal article" date="2017" name="Front. Microbiol.">
        <title>Labilibaculum manganireducens gen. nov., sp. nov. and Labilibaculum filiforme sp. nov., Novel Bacteroidetes Isolated from Subsurface Sediments of the Baltic Sea.</title>
        <authorList>
            <person name="Vandieken V."/>
            <person name="Marshall I.P."/>
            <person name="Niemann H."/>
            <person name="Engelen B."/>
            <person name="Cypionka H."/>
        </authorList>
    </citation>
    <scope>NUCLEOTIDE SEQUENCE [LARGE SCALE GENOMIC DNA]</scope>
    <source>
        <strain evidence="7 8">59.10-2M</strain>
    </source>
</reference>
<gene>
    <name evidence="7" type="ORF">BZG01_05260</name>
</gene>
<evidence type="ECO:0000256" key="1">
    <source>
        <dbReference type="ARBA" id="ARBA00004370"/>
    </source>
</evidence>
<evidence type="ECO:0000256" key="3">
    <source>
        <dbReference type="ARBA" id="ARBA00022692"/>
    </source>
</evidence>
<proteinExistence type="predicted"/>
<dbReference type="AlphaFoldDB" id="A0A2N3ICW3"/>
<dbReference type="PANTHER" id="PTHR12815:SF18">
    <property type="entry name" value="SORTING AND ASSEMBLY MACHINERY COMPONENT 50 HOMOLOG"/>
    <property type="match status" value="1"/>
</dbReference>
<name>A0A2N3ICW3_9BACT</name>
<keyword evidence="2" id="KW-1134">Transmembrane beta strand</keyword>
<feature type="domain" description="POTRA" evidence="6">
    <location>
        <begin position="178"/>
        <end position="235"/>
    </location>
</feature>
<dbReference type="InterPro" id="IPR010827">
    <property type="entry name" value="BamA/TamA_POTRA"/>
</dbReference>
<dbReference type="Gene3D" id="2.40.160.50">
    <property type="entry name" value="membrane protein fhac: a member of the omp85/tpsb transporter family"/>
    <property type="match status" value="1"/>
</dbReference>
<evidence type="ECO:0000313" key="8">
    <source>
        <dbReference type="Proteomes" id="UP000233618"/>
    </source>
</evidence>
<dbReference type="InterPro" id="IPR000184">
    <property type="entry name" value="Bac_surfAg_D15"/>
</dbReference>
<dbReference type="Pfam" id="PF07244">
    <property type="entry name" value="POTRA"/>
    <property type="match status" value="1"/>
</dbReference>
<dbReference type="EMBL" id="MVDE01000005">
    <property type="protein sequence ID" value="PKQ68156.1"/>
    <property type="molecule type" value="Genomic_DNA"/>
</dbReference>
<protein>
    <submittedName>
        <fullName evidence="7">Uncharacterized protein</fullName>
    </submittedName>
</protein>
<keyword evidence="3" id="KW-0812">Transmembrane</keyword>
<keyword evidence="8" id="KW-1185">Reference proteome</keyword>
<comment type="caution">
    <text evidence="7">The sequence shown here is derived from an EMBL/GenBank/DDBJ whole genome shotgun (WGS) entry which is preliminary data.</text>
</comment>
<dbReference type="GO" id="GO:0019867">
    <property type="term" value="C:outer membrane"/>
    <property type="evidence" value="ECO:0007669"/>
    <property type="project" value="InterPro"/>
</dbReference>
<comment type="subcellular location">
    <subcellularLocation>
        <location evidence="1">Membrane</location>
    </subcellularLocation>
</comment>
<evidence type="ECO:0000259" key="6">
    <source>
        <dbReference type="Pfam" id="PF07244"/>
    </source>
</evidence>
<dbReference type="RefSeq" id="WP_101308790.1">
    <property type="nucleotide sequence ID" value="NZ_MVDE01000005.1"/>
</dbReference>
<keyword evidence="4" id="KW-0472">Membrane</keyword>
<organism evidence="7 8">
    <name type="scientific">Labilibaculum manganireducens</name>
    <dbReference type="NCBI Taxonomy" id="1940525"/>
    <lineage>
        <taxon>Bacteria</taxon>
        <taxon>Pseudomonadati</taxon>
        <taxon>Bacteroidota</taxon>
        <taxon>Bacteroidia</taxon>
        <taxon>Marinilabiliales</taxon>
        <taxon>Marinifilaceae</taxon>
        <taxon>Labilibaculum</taxon>
    </lineage>
</organism>
<evidence type="ECO:0000256" key="2">
    <source>
        <dbReference type="ARBA" id="ARBA00022452"/>
    </source>
</evidence>
<dbReference type="PANTHER" id="PTHR12815">
    <property type="entry name" value="SORTING AND ASSEMBLY MACHINERY SAMM50 PROTEIN FAMILY MEMBER"/>
    <property type="match status" value="1"/>
</dbReference>
<dbReference type="Pfam" id="PF01103">
    <property type="entry name" value="Omp85"/>
    <property type="match status" value="1"/>
</dbReference>
<evidence type="ECO:0000313" key="7">
    <source>
        <dbReference type="EMBL" id="PKQ68156.1"/>
    </source>
</evidence>
<sequence length="580" mass="66366">MKKLFLSLFITSYFISFGFSQEKSFVLKVVTSINNSGVQESAHGNYEKFFVEEMAFKRLENKISKLRQKGYLEASVDSVSVNRDTIIAVIHQGGKYEWEEINFCGIDNLDLSALGLRSVNKRRKFISFSDLEILQTEILNHLGDNGYPFAQLKLSEISIVNEKVSGEWEIEPHDFIRWDSIVIKGTSKLKPKFLQRYLGIYPNKTYKESSSKLISEKIGNLGFVKEIKASEIEFERGKARLYTYLEKEPANQFDGIIGFQTNKDNNKLELTGEVKLALENIFSAGESIRFNWQKFAESSQNLSLGMVYPYLFSSGLGIDLGFDIQKKDSAYLSTAIDLGFRFTQSGKNFSKLFFKRNSSSLLTTNYLAGSSVLPDYADVKSCLYGFAYHFENLDYSFNPKKGWNLNFSIATGTHKTKKNSGIPSELYDNIDLSDNLIDTEWILEYNIPIQEKVSFRLRNKSGLKDSKNLFQNDLFKLGGLNSLRGFNEDSFRASKYSVMTAELRFIPQQNSSFYLFWDGGYYSNNYLKDKINDYPWGIGFGLNFASKSGIFTLNYAVGKQRNTKIDFQEAKIHFGFVSRF</sequence>
<dbReference type="InterPro" id="IPR039910">
    <property type="entry name" value="D15-like"/>
</dbReference>
<accession>A0A2N3ICW3</accession>
<feature type="domain" description="Bacterial surface antigen (D15)" evidence="5">
    <location>
        <begin position="280"/>
        <end position="579"/>
    </location>
</feature>